<dbReference type="Proteomes" id="UP000642070">
    <property type="component" value="Unassembled WGS sequence"/>
</dbReference>
<organism evidence="2 3">
    <name type="scientific">Dactylosporangium sucinum</name>
    <dbReference type="NCBI Taxonomy" id="1424081"/>
    <lineage>
        <taxon>Bacteria</taxon>
        <taxon>Bacillati</taxon>
        <taxon>Actinomycetota</taxon>
        <taxon>Actinomycetes</taxon>
        <taxon>Micromonosporales</taxon>
        <taxon>Micromonosporaceae</taxon>
        <taxon>Dactylosporangium</taxon>
    </lineage>
</organism>
<gene>
    <name evidence="2" type="ORF">GCM10007977_024710</name>
</gene>
<reference evidence="2" key="2">
    <citation type="submission" date="2020-09" db="EMBL/GenBank/DDBJ databases">
        <authorList>
            <person name="Sun Q."/>
            <person name="Ohkuma M."/>
        </authorList>
    </citation>
    <scope>NUCLEOTIDE SEQUENCE</scope>
    <source>
        <strain evidence="2">JCM 19831</strain>
    </source>
</reference>
<evidence type="ECO:0000256" key="1">
    <source>
        <dbReference type="SAM" id="MobiDB-lite"/>
    </source>
</evidence>
<dbReference type="AlphaFoldDB" id="A0A917TGM8"/>
<dbReference type="EMBL" id="BMPI01000010">
    <property type="protein sequence ID" value="GGM22605.1"/>
    <property type="molecule type" value="Genomic_DNA"/>
</dbReference>
<accession>A0A917TGM8</accession>
<feature type="region of interest" description="Disordered" evidence="1">
    <location>
        <begin position="75"/>
        <end position="94"/>
    </location>
</feature>
<proteinExistence type="predicted"/>
<protein>
    <submittedName>
        <fullName evidence="2">Uncharacterized protein</fullName>
    </submittedName>
</protein>
<keyword evidence="3" id="KW-1185">Reference proteome</keyword>
<reference evidence="2" key="1">
    <citation type="journal article" date="2014" name="Int. J. Syst. Evol. Microbiol.">
        <title>Complete genome sequence of Corynebacterium casei LMG S-19264T (=DSM 44701T), isolated from a smear-ripened cheese.</title>
        <authorList>
            <consortium name="US DOE Joint Genome Institute (JGI-PGF)"/>
            <person name="Walter F."/>
            <person name="Albersmeier A."/>
            <person name="Kalinowski J."/>
            <person name="Ruckert C."/>
        </authorList>
    </citation>
    <scope>NUCLEOTIDE SEQUENCE</scope>
    <source>
        <strain evidence="2">JCM 19831</strain>
    </source>
</reference>
<sequence length="94" mass="10462">MDTTFAELLVDWPWWVRLMIMMVWGVGQVARQLPALLQPWWRDRAERGRLDFARGLVDAHGPGVLSVLPDVLDAARGDEPTDEDEPPGRAVGGG</sequence>
<dbReference type="RefSeq" id="WP_190249925.1">
    <property type="nucleotide sequence ID" value="NZ_BMPI01000010.1"/>
</dbReference>
<comment type="caution">
    <text evidence="2">The sequence shown here is derived from an EMBL/GenBank/DDBJ whole genome shotgun (WGS) entry which is preliminary data.</text>
</comment>
<name>A0A917TGM8_9ACTN</name>
<evidence type="ECO:0000313" key="3">
    <source>
        <dbReference type="Proteomes" id="UP000642070"/>
    </source>
</evidence>
<evidence type="ECO:0000313" key="2">
    <source>
        <dbReference type="EMBL" id="GGM22605.1"/>
    </source>
</evidence>